<dbReference type="InterPro" id="IPR001764">
    <property type="entry name" value="Glyco_hydro_3_N"/>
</dbReference>
<dbReference type="SUPFAM" id="SSF51445">
    <property type="entry name" value="(Trans)glycosidases"/>
    <property type="match status" value="1"/>
</dbReference>
<evidence type="ECO:0000313" key="5">
    <source>
        <dbReference type="EMBL" id="MBM6399848.1"/>
    </source>
</evidence>
<keyword evidence="3" id="KW-0326">Glycosidase</keyword>
<keyword evidence="6" id="KW-1185">Reference proteome</keyword>
<organism evidence="5 6">
    <name type="scientific">Phycicoccus sonneratiae</name>
    <dbReference type="NCBI Taxonomy" id="2807628"/>
    <lineage>
        <taxon>Bacteria</taxon>
        <taxon>Bacillati</taxon>
        <taxon>Actinomycetota</taxon>
        <taxon>Actinomycetes</taxon>
        <taxon>Micrococcales</taxon>
        <taxon>Intrasporangiaceae</taxon>
        <taxon>Phycicoccus</taxon>
    </lineage>
</organism>
<evidence type="ECO:0000259" key="4">
    <source>
        <dbReference type="Pfam" id="PF00933"/>
    </source>
</evidence>
<evidence type="ECO:0000256" key="3">
    <source>
        <dbReference type="ARBA" id="ARBA00023295"/>
    </source>
</evidence>
<dbReference type="Pfam" id="PF00933">
    <property type="entry name" value="Glyco_hydro_3"/>
    <property type="match status" value="1"/>
</dbReference>
<accession>A0ABS2CJ25</accession>
<evidence type="ECO:0000256" key="2">
    <source>
        <dbReference type="ARBA" id="ARBA00022801"/>
    </source>
</evidence>
<sequence>MTLEEDVTATLQPGFVGTDVPAWLRTAHAEGLVSVCLYGDNVGPQGGVAEVCSSLVRDLPGVLLAADEEGGDVTRLHYPAGSTSPGNGVLGRIDDVAVTARAAAAVGAELAALGIGLDLAPVVDVNSSPENPVIGVRSFGDDPEAVARHTAAWVGGLQSTGVAACAKHFPGHGDTVADSHHALPRVDVPLEVLRARELVPFAAAVAAGVECVMTSHIVVSALDTERPATFSPTVIGLLRDELGFDGALVSDALDMAGASAGTGIPEAAVRALAAGVDLLCLGSATGGERFAAVRDAVLDAVRSGRLPEFRVAEAAARVRRLAHRSLRPDASPDRTPVSDEAVAAAFTVTDEARSFAADPAPLAVVQVGSRANLAVGAVAWGPAALGGTVREEEVPRDARVAVVARSAGPDHPAHEVLSRLRGLGHHAVLVDCGWPRGGADVETWGASPAVARALLGLLRDGDAR</sequence>
<dbReference type="EMBL" id="JAFDVD010000007">
    <property type="protein sequence ID" value="MBM6399848.1"/>
    <property type="molecule type" value="Genomic_DNA"/>
</dbReference>
<comment type="similarity">
    <text evidence="1">Belongs to the glycosyl hydrolase 3 family.</text>
</comment>
<protein>
    <recommendedName>
        <fullName evidence="4">Glycoside hydrolase family 3 N-terminal domain-containing protein</fullName>
    </recommendedName>
</protein>
<proteinExistence type="inferred from homology"/>
<reference evidence="5" key="1">
    <citation type="submission" date="2021-02" db="EMBL/GenBank/DDBJ databases">
        <title>Phycicoccus sp. MQZ13P-5T, whole genome shotgun sequence.</title>
        <authorList>
            <person name="Tuo L."/>
        </authorList>
    </citation>
    <scope>NUCLEOTIDE SEQUENCE</scope>
    <source>
        <strain evidence="5">MQZ13P-5</strain>
    </source>
</reference>
<dbReference type="RefSeq" id="WP_204130344.1">
    <property type="nucleotide sequence ID" value="NZ_JAFDVD010000007.1"/>
</dbReference>
<dbReference type="InterPro" id="IPR017853">
    <property type="entry name" value="GH"/>
</dbReference>
<gene>
    <name evidence="5" type="ORF">JQN70_05585</name>
</gene>
<dbReference type="InterPro" id="IPR050226">
    <property type="entry name" value="NagZ_Beta-hexosaminidase"/>
</dbReference>
<dbReference type="Gene3D" id="3.20.20.300">
    <property type="entry name" value="Glycoside hydrolase, family 3, N-terminal domain"/>
    <property type="match status" value="1"/>
</dbReference>
<evidence type="ECO:0000313" key="6">
    <source>
        <dbReference type="Proteomes" id="UP001430172"/>
    </source>
</evidence>
<dbReference type="PANTHER" id="PTHR30480">
    <property type="entry name" value="BETA-HEXOSAMINIDASE-RELATED"/>
    <property type="match status" value="1"/>
</dbReference>
<dbReference type="Proteomes" id="UP001430172">
    <property type="component" value="Unassembled WGS sequence"/>
</dbReference>
<name>A0ABS2CJ25_9MICO</name>
<dbReference type="InterPro" id="IPR036962">
    <property type="entry name" value="Glyco_hydro_3_N_sf"/>
</dbReference>
<keyword evidence="2" id="KW-0378">Hydrolase</keyword>
<dbReference type="PANTHER" id="PTHR30480:SF16">
    <property type="entry name" value="GLYCOSIDE HYDROLASE FAMILY 3 DOMAIN PROTEIN"/>
    <property type="match status" value="1"/>
</dbReference>
<comment type="caution">
    <text evidence="5">The sequence shown here is derived from an EMBL/GenBank/DDBJ whole genome shotgun (WGS) entry which is preliminary data.</text>
</comment>
<evidence type="ECO:0000256" key="1">
    <source>
        <dbReference type="ARBA" id="ARBA00005336"/>
    </source>
</evidence>
<feature type="domain" description="Glycoside hydrolase family 3 N-terminal" evidence="4">
    <location>
        <begin position="61"/>
        <end position="321"/>
    </location>
</feature>